<dbReference type="GO" id="GO:0043041">
    <property type="term" value="P:amino acid activation for nonribosomal peptide biosynthetic process"/>
    <property type="evidence" value="ECO:0007669"/>
    <property type="project" value="TreeGrafter"/>
</dbReference>
<dbReference type="PANTHER" id="PTHR45527:SF1">
    <property type="entry name" value="FATTY ACID SYNTHASE"/>
    <property type="match status" value="1"/>
</dbReference>
<dbReference type="PANTHER" id="PTHR45527">
    <property type="entry name" value="NONRIBOSOMAL PEPTIDE SYNTHETASE"/>
    <property type="match status" value="1"/>
</dbReference>
<gene>
    <name evidence="2" type="ORF">GOZ95_14840</name>
</gene>
<comment type="caution">
    <text evidence="2">The sequence shown here is derived from an EMBL/GenBank/DDBJ whole genome shotgun (WGS) entry which is preliminary data.</text>
</comment>
<dbReference type="InterPro" id="IPR000873">
    <property type="entry name" value="AMP-dep_synth/lig_dom"/>
</dbReference>
<dbReference type="Pfam" id="PF00501">
    <property type="entry name" value="AMP-binding"/>
    <property type="match status" value="1"/>
</dbReference>
<reference evidence="2 3" key="1">
    <citation type="submission" date="2019-12" db="EMBL/GenBank/DDBJ databases">
        <title>Whole-genome sequencing of Allorhizobium vitis.</title>
        <authorList>
            <person name="Gan H.M."/>
            <person name="Szegedi E."/>
            <person name="Burr T."/>
            <person name="Savka M.A."/>
        </authorList>
    </citation>
    <scope>NUCLEOTIDE SEQUENCE [LARGE SCALE GENOMIC DNA]</scope>
    <source>
        <strain evidence="2 3">CG989</strain>
    </source>
</reference>
<dbReference type="AlphaFoldDB" id="A0AAE5AX15"/>
<evidence type="ECO:0000313" key="2">
    <source>
        <dbReference type="EMBL" id="MUZ58717.1"/>
    </source>
</evidence>
<dbReference type="InterPro" id="IPR010071">
    <property type="entry name" value="AA_adenyl_dom"/>
</dbReference>
<dbReference type="InterPro" id="IPR042099">
    <property type="entry name" value="ANL_N_sf"/>
</dbReference>
<dbReference type="Gene3D" id="3.40.50.12780">
    <property type="entry name" value="N-terminal domain of ligase-like"/>
    <property type="match status" value="1"/>
</dbReference>
<dbReference type="InterPro" id="IPR020845">
    <property type="entry name" value="AMP-binding_CS"/>
</dbReference>
<dbReference type="GO" id="GO:0005737">
    <property type="term" value="C:cytoplasm"/>
    <property type="evidence" value="ECO:0007669"/>
    <property type="project" value="TreeGrafter"/>
</dbReference>
<dbReference type="EMBL" id="WPHM01000007">
    <property type="protein sequence ID" value="MUZ58717.1"/>
    <property type="molecule type" value="Genomic_DNA"/>
</dbReference>
<organism evidence="2 3">
    <name type="scientific">Agrobacterium vitis</name>
    <name type="common">Rhizobium vitis</name>
    <dbReference type="NCBI Taxonomy" id="373"/>
    <lineage>
        <taxon>Bacteria</taxon>
        <taxon>Pseudomonadati</taxon>
        <taxon>Pseudomonadota</taxon>
        <taxon>Alphaproteobacteria</taxon>
        <taxon>Hyphomicrobiales</taxon>
        <taxon>Rhizobiaceae</taxon>
        <taxon>Rhizobium/Agrobacterium group</taxon>
        <taxon>Agrobacterium</taxon>
    </lineage>
</organism>
<evidence type="ECO:0000313" key="3">
    <source>
        <dbReference type="Proteomes" id="UP000436692"/>
    </source>
</evidence>
<dbReference type="Proteomes" id="UP000436692">
    <property type="component" value="Unassembled WGS sequence"/>
</dbReference>
<dbReference type="SUPFAM" id="SSF56801">
    <property type="entry name" value="Acetyl-CoA synthetase-like"/>
    <property type="match status" value="1"/>
</dbReference>
<dbReference type="GO" id="GO:0044550">
    <property type="term" value="P:secondary metabolite biosynthetic process"/>
    <property type="evidence" value="ECO:0007669"/>
    <property type="project" value="TreeGrafter"/>
</dbReference>
<dbReference type="Gene3D" id="3.30.300.30">
    <property type="match status" value="1"/>
</dbReference>
<protein>
    <submittedName>
        <fullName evidence="2">Amino acid adenylation domain-containing protein</fullName>
    </submittedName>
</protein>
<name>A0AAE5AX15_AGRVI</name>
<proteinExistence type="predicted"/>
<dbReference type="PROSITE" id="PS00455">
    <property type="entry name" value="AMP_BINDING"/>
    <property type="match status" value="1"/>
</dbReference>
<accession>A0AAE5AX15</accession>
<feature type="domain" description="AMP-dependent synthetase/ligase" evidence="1">
    <location>
        <begin position="72"/>
        <end position="412"/>
    </location>
</feature>
<dbReference type="InterPro" id="IPR045851">
    <property type="entry name" value="AMP-bd_C_sf"/>
</dbReference>
<sequence>MCRHRVADASDQCTGPGLLPCDRGARTGKGAALTAGDPIGDQRMTVDRIYDVDRWVELPLGDLFRAGLALDAGKRAIADRKVSYSFEDLENLANGYASYLARQCNVRPQDRVLVICRKVCQVPALAVALWKLGAVYMPVDAELPAARLSAIIKTAAPKVIVTFDQVDNLGAFVVNLSELPESGDWDHIAPYRHRGDEIAYVIHTSGSTGIPKGVQITVGNLRTYFCAHNEMLRFTSDSRVISFTPFHFDVSIEDTLMPLSLGAFVYQYNGPPIGELMRRTLGQERITHLIAVSTVLTVISDRPELITSESFPELEMVMTGAEVCAPSVINLWASRLPRARVYNVYGPTEVTIVCLGYLIASPEEGRTTPYPIGEPLRGVEVILLDENGGEITTPDETGELCLGGEQVMAGYLASPEETAQKLFERGGVRYYRSGDRCKCDADGNYHFVGRVDAEIKLNGRRINLAEIEAECLAVTTVARAAVGLIKTPGGRQVIGAVLVADEPTAVEEVRQRLATQLPTYMIPYLWGVASEIRLGRSGKTDSRLLLSALEKQAGYSGSTTVIDITLGDNDDVR</sequence>
<evidence type="ECO:0000259" key="1">
    <source>
        <dbReference type="Pfam" id="PF00501"/>
    </source>
</evidence>
<dbReference type="GO" id="GO:0031177">
    <property type="term" value="F:phosphopantetheine binding"/>
    <property type="evidence" value="ECO:0007669"/>
    <property type="project" value="TreeGrafter"/>
</dbReference>
<dbReference type="NCBIfam" id="TIGR01733">
    <property type="entry name" value="AA-adenyl-dom"/>
    <property type="match status" value="1"/>
</dbReference>